<dbReference type="InterPro" id="IPR006104">
    <property type="entry name" value="Glyco_hydro_2_N"/>
</dbReference>
<sequence length="670" mass="76776">MNRLMTQPDAASMIQTTMELRTVDGICVPFQSGIPVPSFDAQERLTLDLKGIWKKERFAADHHFSLSPRDERWFERLRAEAAGRTGVEFDDADWDTRKLPLPENDIQGKEEANSSETYEDGVWYRRTFVLGTEWANTAVTLHALSISYIADIWVNGHWVGYHEGGFTPFALDLSSYVKAGEVNTIALRIDNPPWGSRVDIIPATPGTDFFNYTGVIHDLYISGTSCCHIARVDAVPLDVEGSVRFTVVLENRGSLPVKSQVEGQIFDADGECAAFLNSPRAADIKGSQAAWDGDLSWTATLAPYETRAVEMVVRIREPRLWAFWKPELYVAEFSVTMADTADEADRFATQFGLRTVTTEGTRLLLNGRPVFLAGIARHEEWPDTGRSATWERIRDDLAHMRQSMHVNFVRTGHYPNHVYTSVLTDRLGLATISEIPLWQFKREHYEAQEQKRLCDQMWREMIFSQYNRPSILMWSTQNESVEVELRTKYNIRVVQDLREHYADGRLTTQSAAADQPGAHDPSMEPLDVAGWTMYFGIFHGSTYYEGTRDFLQKVQELWPNKPVWNTEFGHWSSERDTMAAEQVKTYKETLQALMERAVISSDGEAEWNADGFLVGIDFWIMYDWYVNHNNWIDTFGIFHMDRKTMKPVGELLRQDYERLTAFEGGFIKQP</sequence>
<dbReference type="Proteomes" id="UP001199916">
    <property type="component" value="Unassembled WGS sequence"/>
</dbReference>
<dbReference type="Gene3D" id="2.60.40.10">
    <property type="entry name" value="Immunoglobulins"/>
    <property type="match status" value="1"/>
</dbReference>
<dbReference type="Pfam" id="PF02836">
    <property type="entry name" value="Glyco_hydro_2_C"/>
    <property type="match status" value="1"/>
</dbReference>
<dbReference type="InterPro" id="IPR006103">
    <property type="entry name" value="Glyco_hydro_2_cat"/>
</dbReference>
<dbReference type="PRINTS" id="PR00132">
    <property type="entry name" value="GLHYDRLASE2"/>
</dbReference>
<protein>
    <submittedName>
        <fullName evidence="5">Glycoside hydrolase family 2</fullName>
    </submittedName>
</protein>
<comment type="similarity">
    <text evidence="1">Belongs to the glycosyl hydrolase 2 family.</text>
</comment>
<dbReference type="InterPro" id="IPR017853">
    <property type="entry name" value="GH"/>
</dbReference>
<evidence type="ECO:0000259" key="4">
    <source>
        <dbReference type="Pfam" id="PF02837"/>
    </source>
</evidence>
<dbReference type="Pfam" id="PF02837">
    <property type="entry name" value="Glyco_hydro_2_N"/>
    <property type="match status" value="1"/>
</dbReference>
<reference evidence="5 6" key="1">
    <citation type="submission" date="2021-11" db="EMBL/GenBank/DDBJ databases">
        <title>Draft genome sequence of Paenibacillus profundus YoMME, a new Gram-positive bacteria with exoelectrogenic properties.</title>
        <authorList>
            <person name="Hubenova Y."/>
            <person name="Hubenova E."/>
            <person name="Manasiev Y."/>
            <person name="Peykov S."/>
            <person name="Mitov M."/>
        </authorList>
    </citation>
    <scope>NUCLEOTIDE SEQUENCE [LARGE SCALE GENOMIC DNA]</scope>
    <source>
        <strain evidence="5 6">YoMME</strain>
    </source>
</reference>
<dbReference type="SUPFAM" id="SSF49785">
    <property type="entry name" value="Galactose-binding domain-like"/>
    <property type="match status" value="1"/>
</dbReference>
<feature type="domain" description="Glycoside hydrolase family 2 immunoglobulin-like beta-sandwich" evidence="2">
    <location>
        <begin position="228"/>
        <end position="354"/>
    </location>
</feature>
<dbReference type="Pfam" id="PF00703">
    <property type="entry name" value="Glyco_hydro_2"/>
    <property type="match status" value="1"/>
</dbReference>
<dbReference type="GO" id="GO:0016787">
    <property type="term" value="F:hydrolase activity"/>
    <property type="evidence" value="ECO:0007669"/>
    <property type="project" value="UniProtKB-KW"/>
</dbReference>
<evidence type="ECO:0000313" key="5">
    <source>
        <dbReference type="EMBL" id="MCE5171642.1"/>
    </source>
</evidence>
<dbReference type="InterPro" id="IPR006101">
    <property type="entry name" value="Glyco_hydro_2"/>
</dbReference>
<dbReference type="InterPro" id="IPR008979">
    <property type="entry name" value="Galactose-bd-like_sf"/>
</dbReference>
<dbReference type="InterPro" id="IPR006102">
    <property type="entry name" value="Ig-like_GH2"/>
</dbReference>
<dbReference type="SUPFAM" id="SSF51445">
    <property type="entry name" value="(Trans)glycosidases"/>
    <property type="match status" value="1"/>
</dbReference>
<evidence type="ECO:0000259" key="2">
    <source>
        <dbReference type="Pfam" id="PF00703"/>
    </source>
</evidence>
<evidence type="ECO:0000313" key="6">
    <source>
        <dbReference type="Proteomes" id="UP001199916"/>
    </source>
</evidence>
<feature type="domain" description="Glycosyl hydrolases family 2 sugar binding" evidence="4">
    <location>
        <begin position="113"/>
        <end position="219"/>
    </location>
</feature>
<dbReference type="Gene3D" id="2.60.120.260">
    <property type="entry name" value="Galactose-binding domain-like"/>
    <property type="match status" value="1"/>
</dbReference>
<keyword evidence="5" id="KW-0378">Hydrolase</keyword>
<organism evidence="5 6">
    <name type="scientific">Paenibacillus profundus</name>
    <dbReference type="NCBI Taxonomy" id="1173085"/>
    <lineage>
        <taxon>Bacteria</taxon>
        <taxon>Bacillati</taxon>
        <taxon>Bacillota</taxon>
        <taxon>Bacilli</taxon>
        <taxon>Bacillales</taxon>
        <taxon>Paenibacillaceae</taxon>
        <taxon>Paenibacillus</taxon>
    </lineage>
</organism>
<evidence type="ECO:0000256" key="1">
    <source>
        <dbReference type="ARBA" id="ARBA00007401"/>
    </source>
</evidence>
<name>A0ABS8YKE1_9BACL</name>
<accession>A0ABS8YKE1</accession>
<keyword evidence="6" id="KW-1185">Reference proteome</keyword>
<dbReference type="RefSeq" id="WP_233698052.1">
    <property type="nucleotide sequence ID" value="NZ_JAJNBZ010000019.1"/>
</dbReference>
<dbReference type="EMBL" id="JAJNBZ010000019">
    <property type="protein sequence ID" value="MCE5171642.1"/>
    <property type="molecule type" value="Genomic_DNA"/>
</dbReference>
<proteinExistence type="inferred from homology"/>
<feature type="domain" description="Glycoside hydrolase family 2 catalytic" evidence="3">
    <location>
        <begin position="359"/>
        <end position="657"/>
    </location>
</feature>
<gene>
    <name evidence="5" type="ORF">LQV63_20345</name>
</gene>
<evidence type="ECO:0000259" key="3">
    <source>
        <dbReference type="Pfam" id="PF02836"/>
    </source>
</evidence>
<dbReference type="InterPro" id="IPR013783">
    <property type="entry name" value="Ig-like_fold"/>
</dbReference>
<comment type="caution">
    <text evidence="5">The sequence shown here is derived from an EMBL/GenBank/DDBJ whole genome shotgun (WGS) entry which is preliminary data.</text>
</comment>
<dbReference type="PANTHER" id="PTHR42732">
    <property type="entry name" value="BETA-GALACTOSIDASE"/>
    <property type="match status" value="1"/>
</dbReference>
<dbReference type="InterPro" id="IPR051913">
    <property type="entry name" value="GH2_Domain-Containing"/>
</dbReference>
<dbReference type="PANTHER" id="PTHR42732:SF1">
    <property type="entry name" value="BETA-MANNOSIDASE"/>
    <property type="match status" value="1"/>
</dbReference>
<dbReference type="Gene3D" id="3.20.20.80">
    <property type="entry name" value="Glycosidases"/>
    <property type="match status" value="1"/>
</dbReference>